<sequence length="217" mass="25056">MNLLCLCFLLTVLSSAGCVWAQATAQAPAPDPQLLTLEELMRMRQQPFAVTNQELQARGWRLASRKNDQHFGCISYWWAYPPRQPGEFADSMFLAVYPGDGNWNLISHRSASRREYALVRAAILARGLTRYDNPHVEQATDSAWQCYEAPRQYINLDYDANRVHREYYVMVQRRNPQPARTKLEVLGSEAFPPPPDFSRRLKPIKPQGKPRHKNKKL</sequence>
<accession>A0A9X2AFC5</accession>
<organism evidence="3 4">
    <name type="scientific">Hymenobacter cyanobacteriorum</name>
    <dbReference type="NCBI Taxonomy" id="2926463"/>
    <lineage>
        <taxon>Bacteria</taxon>
        <taxon>Pseudomonadati</taxon>
        <taxon>Bacteroidota</taxon>
        <taxon>Cytophagia</taxon>
        <taxon>Cytophagales</taxon>
        <taxon>Hymenobacteraceae</taxon>
        <taxon>Hymenobacter</taxon>
    </lineage>
</organism>
<evidence type="ECO:0000313" key="3">
    <source>
        <dbReference type="EMBL" id="MCI1188076.1"/>
    </source>
</evidence>
<evidence type="ECO:0000256" key="2">
    <source>
        <dbReference type="SAM" id="SignalP"/>
    </source>
</evidence>
<comment type="caution">
    <text evidence="3">The sequence shown here is derived from an EMBL/GenBank/DDBJ whole genome shotgun (WGS) entry which is preliminary data.</text>
</comment>
<protein>
    <recommendedName>
        <fullName evidence="5">Lipoprotein</fullName>
    </recommendedName>
</protein>
<feature type="compositionally biased region" description="Basic residues" evidence="1">
    <location>
        <begin position="200"/>
        <end position="217"/>
    </location>
</feature>
<keyword evidence="2" id="KW-0732">Signal</keyword>
<dbReference type="EMBL" id="JALBGC010000003">
    <property type="protein sequence ID" value="MCI1188076.1"/>
    <property type="molecule type" value="Genomic_DNA"/>
</dbReference>
<feature type="region of interest" description="Disordered" evidence="1">
    <location>
        <begin position="185"/>
        <end position="217"/>
    </location>
</feature>
<feature type="chain" id="PRO_5040852261" description="Lipoprotein" evidence="2">
    <location>
        <begin position="22"/>
        <end position="217"/>
    </location>
</feature>
<evidence type="ECO:0000313" key="4">
    <source>
        <dbReference type="Proteomes" id="UP001139193"/>
    </source>
</evidence>
<gene>
    <name evidence="3" type="ORF">MON38_11650</name>
</gene>
<dbReference type="Proteomes" id="UP001139193">
    <property type="component" value="Unassembled WGS sequence"/>
</dbReference>
<keyword evidence="4" id="KW-1185">Reference proteome</keyword>
<evidence type="ECO:0000256" key="1">
    <source>
        <dbReference type="SAM" id="MobiDB-lite"/>
    </source>
</evidence>
<reference evidence="3" key="1">
    <citation type="submission" date="2022-03" db="EMBL/GenBank/DDBJ databases">
        <title>Bacterial whole genome sequence for Hymenobacter sp. DH14.</title>
        <authorList>
            <person name="Le V."/>
        </authorList>
    </citation>
    <scope>NUCLEOTIDE SEQUENCE</scope>
    <source>
        <strain evidence="3">DH14</strain>
    </source>
</reference>
<dbReference type="AlphaFoldDB" id="A0A9X2AFC5"/>
<proteinExistence type="predicted"/>
<dbReference type="RefSeq" id="WP_241936343.1">
    <property type="nucleotide sequence ID" value="NZ_JALBGC010000003.1"/>
</dbReference>
<evidence type="ECO:0008006" key="5">
    <source>
        <dbReference type="Google" id="ProtNLM"/>
    </source>
</evidence>
<name>A0A9X2AFC5_9BACT</name>
<feature type="signal peptide" evidence="2">
    <location>
        <begin position="1"/>
        <end position="21"/>
    </location>
</feature>